<sequence>MNVLEQILRLTHLFIPRVDIQLVYIMVVQLIH</sequence>
<organism evidence="1">
    <name type="scientific">Bacteriophage sp</name>
    <dbReference type="NCBI Taxonomy" id="38018"/>
    <lineage>
        <taxon>Viruses</taxon>
    </lineage>
</organism>
<evidence type="ECO:0000313" key="1">
    <source>
        <dbReference type="EMBL" id="DAD55696.1"/>
    </source>
</evidence>
<name>A0A8D9PEG7_9VIRU</name>
<protein>
    <submittedName>
        <fullName evidence="1">Uncharacterized protein</fullName>
    </submittedName>
</protein>
<proteinExistence type="predicted"/>
<reference evidence="1" key="1">
    <citation type="journal article" date="2021" name="Proc. Natl. Acad. Sci. U.S.A.">
        <title>A Catalog of Tens of Thousands of Viruses from Human Metagenomes Reveals Hidden Associations with Chronic Diseases.</title>
        <authorList>
            <person name="Tisza M.J."/>
            <person name="Buck C.B."/>
        </authorList>
    </citation>
    <scope>NUCLEOTIDE SEQUENCE</scope>
    <source>
        <strain evidence="1">CtOZu12</strain>
    </source>
</reference>
<accession>A0A8D9PEG7</accession>
<dbReference type="EMBL" id="BK029940">
    <property type="protein sequence ID" value="DAD55696.1"/>
    <property type="molecule type" value="Genomic_DNA"/>
</dbReference>